<evidence type="ECO:0000313" key="2">
    <source>
        <dbReference type="Proteomes" id="UP001596328"/>
    </source>
</evidence>
<protein>
    <submittedName>
        <fullName evidence="1">KEOPS complex subunit Cgi121</fullName>
    </submittedName>
</protein>
<keyword evidence="2" id="KW-1185">Reference proteome</keyword>
<dbReference type="NCBIfam" id="NF011465">
    <property type="entry name" value="PRK14886.1-1"/>
    <property type="match status" value="1"/>
</dbReference>
<comment type="caution">
    <text evidence="1">The sequence shown here is derived from an EMBL/GenBank/DDBJ whole genome shotgun (WGS) entry which is preliminary data.</text>
</comment>
<dbReference type="EMBL" id="JBHSWU010000036">
    <property type="protein sequence ID" value="MFC6723692.1"/>
    <property type="molecule type" value="Genomic_DNA"/>
</dbReference>
<evidence type="ECO:0000313" key="1">
    <source>
        <dbReference type="EMBL" id="MFC6723692.1"/>
    </source>
</evidence>
<dbReference type="SUPFAM" id="SSF143870">
    <property type="entry name" value="PF0523-like"/>
    <property type="match status" value="1"/>
</dbReference>
<reference evidence="1 2" key="1">
    <citation type="journal article" date="2019" name="Int. J. Syst. Evol. Microbiol.">
        <title>The Global Catalogue of Microorganisms (GCM) 10K type strain sequencing project: providing services to taxonomists for standard genome sequencing and annotation.</title>
        <authorList>
            <consortium name="The Broad Institute Genomics Platform"/>
            <consortium name="The Broad Institute Genome Sequencing Center for Infectious Disease"/>
            <person name="Wu L."/>
            <person name="Ma J."/>
        </authorList>
    </citation>
    <scope>NUCLEOTIDE SEQUENCE [LARGE SCALE GENOMIC DNA]</scope>
    <source>
        <strain evidence="1 2">NBRC 111368</strain>
    </source>
</reference>
<sequence>ARDRAVEVLLYAAGRRQIDDALAMGVSAGETPVVVLVDGRASPDGGRGTRSDREDAAADGVATLLDPTETVGEYDPETVRAFFAISDRELAATDGTVVDVVHERVALLDVEK</sequence>
<feature type="non-terminal residue" evidence="1">
    <location>
        <position position="1"/>
    </location>
</feature>
<dbReference type="Proteomes" id="UP001596328">
    <property type="component" value="Unassembled WGS sequence"/>
</dbReference>
<dbReference type="Gene3D" id="3.30.2380.10">
    <property type="entry name" value="CGI121/TPRKB"/>
    <property type="match status" value="1"/>
</dbReference>
<organism evidence="1 2">
    <name type="scientific">Halobium palmae</name>
    <dbReference type="NCBI Taxonomy" id="1776492"/>
    <lineage>
        <taxon>Archaea</taxon>
        <taxon>Methanobacteriati</taxon>
        <taxon>Methanobacteriota</taxon>
        <taxon>Stenosarchaea group</taxon>
        <taxon>Halobacteria</taxon>
        <taxon>Halobacteriales</taxon>
        <taxon>Haloferacaceae</taxon>
        <taxon>Halobium</taxon>
    </lineage>
</organism>
<gene>
    <name evidence="1" type="primary">cgi121</name>
    <name evidence="1" type="ORF">ACFQE1_04700</name>
</gene>
<dbReference type="AlphaFoldDB" id="A0ABD5RWS2"/>
<name>A0ABD5RWS2_9EURY</name>
<accession>A0ABD5RWS2</accession>
<proteinExistence type="predicted"/>
<dbReference type="InterPro" id="IPR036504">
    <property type="entry name" value="CGI121/TPRKB_sf"/>
</dbReference>